<gene>
    <name evidence="1" type="ORF">OSB04_un001588</name>
</gene>
<name>A0AA38SFC2_9ASTR</name>
<dbReference type="AlphaFoldDB" id="A0AA38SFC2"/>
<dbReference type="EMBL" id="JARYMX010000366">
    <property type="protein sequence ID" value="KAJ9535301.1"/>
    <property type="molecule type" value="Genomic_DNA"/>
</dbReference>
<protein>
    <submittedName>
        <fullName evidence="1">Uncharacterized protein</fullName>
    </submittedName>
</protein>
<proteinExistence type="predicted"/>
<reference evidence="1" key="1">
    <citation type="submission" date="2023-03" db="EMBL/GenBank/DDBJ databases">
        <title>Chromosome-scale reference genome and RAD-based genetic map of yellow starthistle (Centaurea solstitialis) reveal putative structural variation and QTLs associated with invader traits.</title>
        <authorList>
            <person name="Reatini B."/>
            <person name="Cang F.A."/>
            <person name="Jiang Q."/>
            <person name="Mckibben M.T.W."/>
            <person name="Barker M.S."/>
            <person name="Rieseberg L.H."/>
            <person name="Dlugosch K.M."/>
        </authorList>
    </citation>
    <scope>NUCLEOTIDE SEQUENCE</scope>
    <source>
        <strain evidence="1">CAN-66</strain>
        <tissue evidence="1">Leaf</tissue>
    </source>
</reference>
<organism evidence="1 2">
    <name type="scientific">Centaurea solstitialis</name>
    <name type="common">yellow star-thistle</name>
    <dbReference type="NCBI Taxonomy" id="347529"/>
    <lineage>
        <taxon>Eukaryota</taxon>
        <taxon>Viridiplantae</taxon>
        <taxon>Streptophyta</taxon>
        <taxon>Embryophyta</taxon>
        <taxon>Tracheophyta</taxon>
        <taxon>Spermatophyta</taxon>
        <taxon>Magnoliopsida</taxon>
        <taxon>eudicotyledons</taxon>
        <taxon>Gunneridae</taxon>
        <taxon>Pentapetalae</taxon>
        <taxon>asterids</taxon>
        <taxon>campanulids</taxon>
        <taxon>Asterales</taxon>
        <taxon>Asteraceae</taxon>
        <taxon>Carduoideae</taxon>
        <taxon>Cardueae</taxon>
        <taxon>Centaureinae</taxon>
        <taxon>Centaurea</taxon>
    </lineage>
</organism>
<keyword evidence="2" id="KW-1185">Reference proteome</keyword>
<accession>A0AA38SFC2</accession>
<dbReference type="Proteomes" id="UP001172457">
    <property type="component" value="Unassembled WGS sequence"/>
</dbReference>
<evidence type="ECO:0000313" key="2">
    <source>
        <dbReference type="Proteomes" id="UP001172457"/>
    </source>
</evidence>
<evidence type="ECO:0000313" key="1">
    <source>
        <dbReference type="EMBL" id="KAJ9535301.1"/>
    </source>
</evidence>
<sequence>MTSRTSSSATLFDFIPVPLSPAFRHSHSLRLSHAPPVSAFPKAPLFFKRIREHVKPWLRFFAWHRIKPLLPRFVRAPVNSLEFHFCETYSPGGILNAFATALNGSIPHSAYVSGRPQQCAFAVWCSFRFSTHFTLHRKIPSAPTVLSLLVSTACPELSPEDLTADLKSTYRTLYGPTHSGNLRLHLCITAAVGTELAMLIPQLSPPLRKIPHCCNPVGSGPCSVPVWPDHPLGQLLIIALAVSAVVHLPGRFLRVTHPSATGNTNFPSDLHVLACRQRSPEPGSNSP</sequence>
<comment type="caution">
    <text evidence="1">The sequence shown here is derived from an EMBL/GenBank/DDBJ whole genome shotgun (WGS) entry which is preliminary data.</text>
</comment>